<dbReference type="Proteomes" id="UP000805649">
    <property type="component" value="Unassembled WGS sequence"/>
</dbReference>
<protein>
    <submittedName>
        <fullName evidence="1">DNA repair protein</fullName>
    </submittedName>
</protein>
<evidence type="ECO:0000313" key="2">
    <source>
        <dbReference type="Proteomes" id="UP000805649"/>
    </source>
</evidence>
<proteinExistence type="predicted"/>
<reference evidence="1 2" key="1">
    <citation type="journal article" date="2020" name="Phytopathology">
        <title>Genome Sequence Resources of Colletotrichum truncatum, C. plurivorum, C. musicola, and C. sojae: Four Species Pathogenic to Soybean (Glycine max).</title>
        <authorList>
            <person name="Rogerio F."/>
            <person name="Boufleur T.R."/>
            <person name="Ciampi-Guillardi M."/>
            <person name="Sukno S.A."/>
            <person name="Thon M.R."/>
            <person name="Massola Junior N.S."/>
            <person name="Baroncelli R."/>
        </authorList>
    </citation>
    <scope>NUCLEOTIDE SEQUENCE [LARGE SCALE GENOMIC DNA]</scope>
    <source>
        <strain evidence="1 2">CMES1059</strain>
    </source>
</reference>
<accession>A0ACC3ZDE3</accession>
<dbReference type="EMBL" id="VUJX02000002">
    <property type="protein sequence ID" value="KAL0942094.1"/>
    <property type="molecule type" value="Genomic_DNA"/>
</dbReference>
<name>A0ACC3ZDE3_COLTU</name>
<sequence>MSTFNGLVAEFPDIRIDFFRKHVNRRPPLACFLSHVHSDHLAGLEGLRSPFVYCSAATREILLRLERYPCRIIYARRILEARVQTYKHLKKLLRPLPLDSPTTLELAPGNLIQVTLLDANHCPGSVMFLIEDSNCAILYTGDIRSEPWFVNALVRNPAIIEYASGIKTLDRIYLDTSFIQNVPFQTKADGLSELLRKVALYPDNTIFHIQTWTYGYEQVWIALSKALKSRIHVDDYKMQIFSALAPKFSNDRFNSTVHLCQEAPALVGYICGNTHHPGCLTRDEHVRLHSCERANLCSVARSPNVVSIQPIVAHLADGGEITEAGVGGGGDDLERDAELDVLSPDDIYAVLALLEEKTEISQPRKSTIRKFLQNGVQTGRNLSLDLDIGSVDEKNMAAIVDVFQSIAQKEQRNRQTLPNKGASCSKQLPKTITFPYARHSSYQELCDLVRAFQPRDIWPCTVNISDWVKDNVTIRSLFGSYCSGESFEHDQEIVMLIRQNPGLLDHGMSQDLDYSQHTGDNIETSPLHCSHEGQLTEFELNPGNIRPGLNALGAGSMGMMASIQDQPHLSNETAQMVQNESVSDGPSRVLLPSCNVSKFRADAYLSMTGNLFGDEWTAIGLLSTSDHHTTPDEDLGEPRVSLGAADGRTERHSSPNHIT</sequence>
<evidence type="ECO:0000313" key="1">
    <source>
        <dbReference type="EMBL" id="KAL0942094.1"/>
    </source>
</evidence>
<keyword evidence="2" id="KW-1185">Reference proteome</keyword>
<organism evidence="1 2">
    <name type="scientific">Colletotrichum truncatum</name>
    <name type="common">Anthracnose fungus</name>
    <name type="synonym">Colletotrichum capsici</name>
    <dbReference type="NCBI Taxonomy" id="5467"/>
    <lineage>
        <taxon>Eukaryota</taxon>
        <taxon>Fungi</taxon>
        <taxon>Dikarya</taxon>
        <taxon>Ascomycota</taxon>
        <taxon>Pezizomycotina</taxon>
        <taxon>Sordariomycetes</taxon>
        <taxon>Hypocreomycetidae</taxon>
        <taxon>Glomerellales</taxon>
        <taxon>Glomerellaceae</taxon>
        <taxon>Colletotrichum</taxon>
        <taxon>Colletotrichum truncatum species complex</taxon>
    </lineage>
</organism>
<gene>
    <name evidence="1" type="ORF">CTRU02_204857</name>
</gene>
<comment type="caution">
    <text evidence="1">The sequence shown here is derived from an EMBL/GenBank/DDBJ whole genome shotgun (WGS) entry which is preliminary data.</text>
</comment>